<evidence type="ECO:0000313" key="3">
    <source>
        <dbReference type="Proteomes" id="UP000283975"/>
    </source>
</evidence>
<dbReference type="AlphaFoldDB" id="A0A414AS96"/>
<protein>
    <submittedName>
        <fullName evidence="2">Uncharacterized protein</fullName>
    </submittedName>
</protein>
<accession>A0A414AS96</accession>
<dbReference type="RefSeq" id="WP_006781012.1">
    <property type="nucleotide sequence ID" value="NZ_CACRTF010000017.1"/>
</dbReference>
<name>A0A414AS96_9FIRM</name>
<dbReference type="Proteomes" id="UP000283975">
    <property type="component" value="Unassembled WGS sequence"/>
</dbReference>
<dbReference type="EMBL" id="QSHZ01000023">
    <property type="protein sequence ID" value="RHC54317.1"/>
    <property type="molecule type" value="Genomic_DNA"/>
</dbReference>
<evidence type="ECO:0000256" key="1">
    <source>
        <dbReference type="SAM" id="MobiDB-lite"/>
    </source>
</evidence>
<sequence length="87" mass="10232">MDMTDLQRAIDTLVEVWEKFTASIKEMADALNKAFGVSTPEKEKKKSLGSPARYGMSLRKSRRESFVKQYSYRPIVQKHLPYQRRNY</sequence>
<organism evidence="2 3">
    <name type="scientific">Enterocloster bolteae</name>
    <dbReference type="NCBI Taxonomy" id="208479"/>
    <lineage>
        <taxon>Bacteria</taxon>
        <taxon>Bacillati</taxon>
        <taxon>Bacillota</taxon>
        <taxon>Clostridia</taxon>
        <taxon>Lachnospirales</taxon>
        <taxon>Lachnospiraceae</taxon>
        <taxon>Enterocloster</taxon>
    </lineage>
</organism>
<proteinExistence type="predicted"/>
<gene>
    <name evidence="2" type="ORF">DW839_20110</name>
</gene>
<evidence type="ECO:0000313" key="2">
    <source>
        <dbReference type="EMBL" id="RHC54317.1"/>
    </source>
</evidence>
<comment type="caution">
    <text evidence="2">The sequence shown here is derived from an EMBL/GenBank/DDBJ whole genome shotgun (WGS) entry which is preliminary data.</text>
</comment>
<feature type="region of interest" description="Disordered" evidence="1">
    <location>
        <begin position="39"/>
        <end position="62"/>
    </location>
</feature>
<reference evidence="2 3" key="1">
    <citation type="submission" date="2018-08" db="EMBL/GenBank/DDBJ databases">
        <title>A genome reference for cultivated species of the human gut microbiota.</title>
        <authorList>
            <person name="Zou Y."/>
            <person name="Xue W."/>
            <person name="Luo G."/>
        </authorList>
    </citation>
    <scope>NUCLEOTIDE SEQUENCE [LARGE SCALE GENOMIC DNA]</scope>
    <source>
        <strain evidence="2 3">AM35-14</strain>
    </source>
</reference>